<keyword evidence="2" id="KW-0732">Signal</keyword>
<dbReference type="Proteomes" id="UP001519287">
    <property type="component" value="Unassembled WGS sequence"/>
</dbReference>
<dbReference type="EMBL" id="JAGGLB010000001">
    <property type="protein sequence ID" value="MBP1988764.1"/>
    <property type="molecule type" value="Genomic_DNA"/>
</dbReference>
<evidence type="ECO:0000313" key="4">
    <source>
        <dbReference type="Proteomes" id="UP001519287"/>
    </source>
</evidence>
<dbReference type="CDD" id="cd13580">
    <property type="entry name" value="PBP2_AlgQ_like_1"/>
    <property type="match status" value="1"/>
</dbReference>
<evidence type="ECO:0000313" key="3">
    <source>
        <dbReference type="EMBL" id="MBP1988764.1"/>
    </source>
</evidence>
<dbReference type="SUPFAM" id="SSF53850">
    <property type="entry name" value="Periplasmic binding protein-like II"/>
    <property type="match status" value="1"/>
</dbReference>
<proteinExistence type="predicted"/>
<dbReference type="PANTHER" id="PTHR43649">
    <property type="entry name" value="ARABINOSE-BINDING PROTEIN-RELATED"/>
    <property type="match status" value="1"/>
</dbReference>
<dbReference type="RefSeq" id="WP_209969123.1">
    <property type="nucleotide sequence ID" value="NZ_JAGGLB010000001.1"/>
</dbReference>
<sequence>MTRAWMLRVCLIAILAIVFTGCSKDKEVTESKTTTPTKTSSPTPAAVDSKGSGTDGTDGSGTDEGKGDGAASKYDPPITLTTVRVKAPTIKYTNGDTVDNNPWTRAYEKEFGIKIKAVWEVDPTQLEQKMNLTIASGDIPDFFMVNAEQFKQLTDADLIMDLTDAYNNNASDRVKGILTEGGELPLKSATVDGKLMAIPFTIGTQEGSSMVWLRSDWLQKLNLPEPKSLQDLLAISEAFTTKDPDGNNKKDTFGLAFDKDFSTLNGFLNGYHAYRGIWLKDASGQLVYSSVQPEMKAALQKLQEMFKAGQIDREFGSKAFAKVGEDMINNKIGILYASPYVGLYPLQTVVDKNAEAEWKAYPLPSIDGTPAVNQVNLGVNGYWVVKKGVKNPEALLKMLDLWVRTFYENKDPAINEALVNAADGSEIWQMNAMAAYRAFKNVDQSKKVVQALKDGNTSELTGDDMGVYEKIKKFNEGDRTLWGWDVIFGEGGSMSISGYYKDNNLYINNEFYGAALQATVDKGPTLSKMETEAFTKIIMGASIDEFDKFVENWKKLGGDEITKQVNDWAAGK</sequence>
<evidence type="ECO:0000256" key="2">
    <source>
        <dbReference type="SAM" id="SignalP"/>
    </source>
</evidence>
<organism evidence="3 4">
    <name type="scientific">Paenibacillus eucommiae</name>
    <dbReference type="NCBI Taxonomy" id="1355755"/>
    <lineage>
        <taxon>Bacteria</taxon>
        <taxon>Bacillati</taxon>
        <taxon>Bacillota</taxon>
        <taxon>Bacilli</taxon>
        <taxon>Bacillales</taxon>
        <taxon>Paenibacillaceae</taxon>
        <taxon>Paenibacillus</taxon>
    </lineage>
</organism>
<reference evidence="3 4" key="1">
    <citation type="submission" date="2021-03" db="EMBL/GenBank/DDBJ databases">
        <title>Genomic Encyclopedia of Type Strains, Phase IV (KMG-IV): sequencing the most valuable type-strain genomes for metagenomic binning, comparative biology and taxonomic classification.</title>
        <authorList>
            <person name="Goeker M."/>
        </authorList>
    </citation>
    <scope>NUCLEOTIDE SEQUENCE [LARGE SCALE GENOMIC DNA]</scope>
    <source>
        <strain evidence="3 4">DSM 26048</strain>
    </source>
</reference>
<dbReference type="PROSITE" id="PS51257">
    <property type="entry name" value="PROKAR_LIPOPROTEIN"/>
    <property type="match status" value="1"/>
</dbReference>
<dbReference type="Gene3D" id="3.40.190.10">
    <property type="entry name" value="Periplasmic binding protein-like II"/>
    <property type="match status" value="2"/>
</dbReference>
<feature type="compositionally biased region" description="Low complexity" evidence="1">
    <location>
        <begin position="31"/>
        <end position="52"/>
    </location>
</feature>
<feature type="region of interest" description="Disordered" evidence="1">
    <location>
        <begin position="26"/>
        <end position="75"/>
    </location>
</feature>
<protein>
    <submittedName>
        <fullName evidence="3">Aldouronate transport system substrate-binding protein</fullName>
    </submittedName>
</protein>
<comment type="caution">
    <text evidence="3">The sequence shown here is derived from an EMBL/GenBank/DDBJ whole genome shotgun (WGS) entry which is preliminary data.</text>
</comment>
<gene>
    <name evidence="3" type="ORF">J2Z66_000359</name>
</gene>
<dbReference type="PANTHER" id="PTHR43649:SF12">
    <property type="entry name" value="DIACETYLCHITOBIOSE BINDING PROTEIN DASA"/>
    <property type="match status" value="1"/>
</dbReference>
<feature type="chain" id="PRO_5045838438" evidence="2">
    <location>
        <begin position="26"/>
        <end position="572"/>
    </location>
</feature>
<accession>A0ABS4IMG7</accession>
<name>A0ABS4IMG7_9BACL</name>
<feature type="signal peptide" evidence="2">
    <location>
        <begin position="1"/>
        <end position="25"/>
    </location>
</feature>
<dbReference type="InterPro" id="IPR050490">
    <property type="entry name" value="Bact_solute-bd_prot1"/>
</dbReference>
<keyword evidence="4" id="KW-1185">Reference proteome</keyword>
<evidence type="ECO:0000256" key="1">
    <source>
        <dbReference type="SAM" id="MobiDB-lite"/>
    </source>
</evidence>